<keyword evidence="2" id="KW-1133">Transmembrane helix</keyword>
<proteinExistence type="predicted"/>
<sequence>MSATTRRSRSPRGAAPRRSVIMRAADRPPPEPEALLTDGQRRMILALTAAGLACIAVGLVVPPRGALFWLMLALLPGLAGIAAFVMGGARGRAVDTWLLGGGGPKVAFQPPAPAALPDATRAALGIALLPGLLAELARRAADMQESQKAAAEALLVAASGGPEAARQDLAAALPRLIAGLAAGDAAATAEAGRLAALFARPAATAGGRA</sequence>
<keyword evidence="2" id="KW-0472">Membrane</keyword>
<dbReference type="RefSeq" id="WP_209353873.1">
    <property type="nucleotide sequence ID" value="NZ_JAGIYZ010000029.1"/>
</dbReference>
<feature type="transmembrane region" description="Helical" evidence="2">
    <location>
        <begin position="43"/>
        <end position="61"/>
    </location>
</feature>
<name>A0ABS4AYM7_9PROT</name>
<evidence type="ECO:0000256" key="1">
    <source>
        <dbReference type="SAM" id="MobiDB-lite"/>
    </source>
</evidence>
<keyword evidence="2" id="KW-0812">Transmembrane</keyword>
<evidence type="ECO:0000313" key="4">
    <source>
        <dbReference type="Proteomes" id="UP000680815"/>
    </source>
</evidence>
<reference evidence="3 4" key="1">
    <citation type="submission" date="2021-03" db="EMBL/GenBank/DDBJ databases">
        <authorList>
            <person name="So Y."/>
        </authorList>
    </citation>
    <scope>NUCLEOTIDE SEQUENCE [LARGE SCALE GENOMIC DNA]</scope>
    <source>
        <strain evidence="3 4">PWR1</strain>
    </source>
</reference>
<keyword evidence="4" id="KW-1185">Reference proteome</keyword>
<feature type="transmembrane region" description="Helical" evidence="2">
    <location>
        <begin position="67"/>
        <end position="89"/>
    </location>
</feature>
<dbReference type="Proteomes" id="UP000680815">
    <property type="component" value="Unassembled WGS sequence"/>
</dbReference>
<evidence type="ECO:0000313" key="3">
    <source>
        <dbReference type="EMBL" id="MBP0466474.1"/>
    </source>
</evidence>
<evidence type="ECO:0000256" key="2">
    <source>
        <dbReference type="SAM" id="Phobius"/>
    </source>
</evidence>
<protein>
    <submittedName>
        <fullName evidence="3">Uncharacterized protein</fullName>
    </submittedName>
</protein>
<feature type="compositionally biased region" description="Basic residues" evidence="1">
    <location>
        <begin position="1"/>
        <end position="10"/>
    </location>
</feature>
<organism evidence="3 4">
    <name type="scientific">Roseomonas nitratireducens</name>
    <dbReference type="NCBI Taxonomy" id="2820810"/>
    <lineage>
        <taxon>Bacteria</taxon>
        <taxon>Pseudomonadati</taxon>
        <taxon>Pseudomonadota</taxon>
        <taxon>Alphaproteobacteria</taxon>
        <taxon>Acetobacterales</taxon>
        <taxon>Roseomonadaceae</taxon>
        <taxon>Roseomonas</taxon>
    </lineage>
</organism>
<gene>
    <name evidence="3" type="ORF">J5Y09_21275</name>
</gene>
<accession>A0ABS4AYM7</accession>
<comment type="caution">
    <text evidence="3">The sequence shown here is derived from an EMBL/GenBank/DDBJ whole genome shotgun (WGS) entry which is preliminary data.</text>
</comment>
<feature type="region of interest" description="Disordered" evidence="1">
    <location>
        <begin position="1"/>
        <end position="32"/>
    </location>
</feature>
<dbReference type="EMBL" id="JAGIYZ010000029">
    <property type="protein sequence ID" value="MBP0466474.1"/>
    <property type="molecule type" value="Genomic_DNA"/>
</dbReference>